<feature type="domain" description="MIB/HERC2" evidence="20">
    <location>
        <begin position="1"/>
        <end position="74"/>
    </location>
</feature>
<feature type="binding site" evidence="16">
    <location>
        <position position="882"/>
    </location>
    <ligand>
        <name>ATP</name>
        <dbReference type="ChEBI" id="CHEBI:30616"/>
    </ligand>
</feature>
<evidence type="ECO:0000256" key="12">
    <source>
        <dbReference type="ARBA" id="ARBA00022833"/>
    </source>
</evidence>
<feature type="repeat" description="ANK" evidence="14">
    <location>
        <begin position="637"/>
        <end position="661"/>
    </location>
</feature>
<evidence type="ECO:0000256" key="16">
    <source>
        <dbReference type="PROSITE-ProRule" id="PRU10141"/>
    </source>
</evidence>
<dbReference type="GO" id="GO:0005737">
    <property type="term" value="C:cytoplasm"/>
    <property type="evidence" value="ECO:0000318"/>
    <property type="project" value="GO_Central"/>
</dbReference>
<dbReference type="Pfam" id="PF00023">
    <property type="entry name" value="Ank"/>
    <property type="match status" value="1"/>
</dbReference>
<dbReference type="FunFam" id="3.30.200.20:FF:000907">
    <property type="entry name" value="Probable serine/threonine-protein kinase gdt2"/>
    <property type="match status" value="1"/>
</dbReference>
<comment type="pathway">
    <text evidence="3">Protein modification; protein ubiquitination.</text>
</comment>
<organism evidence="21 22">
    <name type="scientific">Strongylocentrotus purpuratus</name>
    <name type="common">Purple sea urchin</name>
    <dbReference type="NCBI Taxonomy" id="7668"/>
    <lineage>
        <taxon>Eukaryota</taxon>
        <taxon>Metazoa</taxon>
        <taxon>Echinodermata</taxon>
        <taxon>Eleutherozoa</taxon>
        <taxon>Echinozoa</taxon>
        <taxon>Echinoidea</taxon>
        <taxon>Euechinoidea</taxon>
        <taxon>Echinacea</taxon>
        <taxon>Camarodonta</taxon>
        <taxon>Echinidea</taxon>
        <taxon>Strongylocentrotidae</taxon>
        <taxon>Strongylocentrotus</taxon>
    </lineage>
</organism>
<dbReference type="PRINTS" id="PR01415">
    <property type="entry name" value="ANKYRIN"/>
</dbReference>
<comment type="catalytic activity">
    <reaction evidence="1">
        <text>S-ubiquitinyl-[E2 ubiquitin-conjugating enzyme]-L-cysteine + [acceptor protein]-L-lysine = [E2 ubiquitin-conjugating enzyme]-L-cysteine + N(6)-ubiquitinyl-[acceptor protein]-L-lysine.</text>
        <dbReference type="EC" id="2.3.2.27"/>
    </reaction>
</comment>
<dbReference type="Pfam" id="PF18346">
    <property type="entry name" value="SH3_15"/>
    <property type="match status" value="2"/>
</dbReference>
<dbReference type="SUPFAM" id="SSF159034">
    <property type="entry name" value="Mib/herc2 domain-like"/>
    <property type="match status" value="2"/>
</dbReference>
<dbReference type="OMA" id="IAICQIC"/>
<dbReference type="FunFam" id="2.30.30.40:FF:000044">
    <property type="entry name" value="E3 ubiquitin-protein ligase MIB2, putative"/>
    <property type="match status" value="1"/>
</dbReference>
<accession>A0A7M7NXS5</accession>
<dbReference type="GO" id="GO:0008270">
    <property type="term" value="F:zinc ion binding"/>
    <property type="evidence" value="ECO:0007669"/>
    <property type="project" value="UniProtKB-KW"/>
</dbReference>
<reference evidence="22" key="1">
    <citation type="submission" date="2015-02" db="EMBL/GenBank/DDBJ databases">
        <title>Genome sequencing for Strongylocentrotus purpuratus.</title>
        <authorList>
            <person name="Murali S."/>
            <person name="Liu Y."/>
            <person name="Vee V."/>
            <person name="English A."/>
            <person name="Wang M."/>
            <person name="Skinner E."/>
            <person name="Han Y."/>
            <person name="Muzny D.M."/>
            <person name="Worley K.C."/>
            <person name="Gibbs R.A."/>
        </authorList>
    </citation>
    <scope>NUCLEOTIDE SEQUENCE</scope>
</reference>
<dbReference type="GO" id="GO:0061630">
    <property type="term" value="F:ubiquitin protein ligase activity"/>
    <property type="evidence" value="ECO:0000318"/>
    <property type="project" value="GO_Central"/>
</dbReference>
<dbReference type="SMART" id="SM00291">
    <property type="entry name" value="ZnF_ZZ"/>
    <property type="match status" value="1"/>
</dbReference>
<evidence type="ECO:0000256" key="2">
    <source>
        <dbReference type="ARBA" id="ARBA00004496"/>
    </source>
</evidence>
<dbReference type="InterPro" id="IPR043145">
    <property type="entry name" value="Znf_ZZ_sf"/>
</dbReference>
<dbReference type="PANTHER" id="PTHR24202">
    <property type="entry name" value="E3 UBIQUITIN-PROTEIN LIGASE MIB2"/>
    <property type="match status" value="1"/>
</dbReference>
<evidence type="ECO:0000256" key="3">
    <source>
        <dbReference type="ARBA" id="ARBA00004906"/>
    </source>
</evidence>
<evidence type="ECO:0000256" key="7">
    <source>
        <dbReference type="ARBA" id="ARBA00022723"/>
    </source>
</evidence>
<evidence type="ECO:0000256" key="1">
    <source>
        <dbReference type="ARBA" id="ARBA00000900"/>
    </source>
</evidence>
<dbReference type="SUPFAM" id="SSF57850">
    <property type="entry name" value="RING/U-box"/>
    <property type="match status" value="1"/>
</dbReference>
<dbReference type="InterPro" id="IPR010606">
    <property type="entry name" value="Mib_Herc2"/>
</dbReference>
<dbReference type="FunFam" id="1.10.510.10:FF:001386">
    <property type="entry name" value="Uncharacterized protein"/>
    <property type="match status" value="1"/>
</dbReference>
<evidence type="ECO:0000313" key="21">
    <source>
        <dbReference type="EnsemblMetazoa" id="XP_030843124"/>
    </source>
</evidence>
<dbReference type="Gene3D" id="1.10.510.10">
    <property type="entry name" value="Transferase(Phosphotransferase) domain 1"/>
    <property type="match status" value="1"/>
</dbReference>
<dbReference type="SUPFAM" id="SSF56112">
    <property type="entry name" value="Protein kinase-like (PK-like)"/>
    <property type="match status" value="1"/>
</dbReference>
<evidence type="ECO:0000256" key="6">
    <source>
        <dbReference type="ARBA" id="ARBA00022679"/>
    </source>
</evidence>
<evidence type="ECO:0000256" key="8">
    <source>
        <dbReference type="ARBA" id="ARBA00022737"/>
    </source>
</evidence>
<keyword evidence="5" id="KW-0963">Cytoplasm</keyword>
<feature type="repeat" description="ANK" evidence="14">
    <location>
        <begin position="502"/>
        <end position="534"/>
    </location>
</feature>
<dbReference type="FunFam" id="3.30.60.90:FF:000004">
    <property type="entry name" value="Putative E3 ubiquitin-protein ligase MIB2"/>
    <property type="match status" value="1"/>
</dbReference>
<dbReference type="KEGG" id="spu:583350"/>
<keyword evidence="13 16" id="KW-0067">ATP-binding</keyword>
<evidence type="ECO:0000259" key="20">
    <source>
        <dbReference type="PROSITE" id="PS51416"/>
    </source>
</evidence>
<feature type="compositionally biased region" description="Low complexity" evidence="17">
    <location>
        <begin position="828"/>
        <end position="838"/>
    </location>
</feature>
<dbReference type="RefSeq" id="XP_030843124.1">
    <property type="nucleotide sequence ID" value="XM_030987264.1"/>
</dbReference>
<dbReference type="PANTHER" id="PTHR24202:SF4">
    <property type="entry name" value="E3 UBIQUITIN-PROTEIN LIGASE MIB2-RELATED"/>
    <property type="match status" value="1"/>
</dbReference>
<keyword evidence="10 15" id="KW-0863">Zinc-finger</keyword>
<dbReference type="FunFam" id="1.25.40.20:FF:000664">
    <property type="entry name" value="Uncharacterized protein"/>
    <property type="match status" value="1"/>
</dbReference>
<evidence type="ECO:0000259" key="19">
    <source>
        <dbReference type="PROSITE" id="PS50135"/>
    </source>
</evidence>
<dbReference type="InterPro" id="IPR008271">
    <property type="entry name" value="Ser/Thr_kinase_AS"/>
</dbReference>
<dbReference type="SMART" id="SM00248">
    <property type="entry name" value="ANK"/>
    <property type="match status" value="8"/>
</dbReference>
<dbReference type="InterPro" id="IPR036770">
    <property type="entry name" value="Ankyrin_rpt-contain_sf"/>
</dbReference>
<dbReference type="InterPro" id="IPR000719">
    <property type="entry name" value="Prot_kinase_dom"/>
</dbReference>
<keyword evidence="8" id="KW-0677">Repeat</keyword>
<dbReference type="GO" id="GO:0005524">
    <property type="term" value="F:ATP binding"/>
    <property type="evidence" value="ECO:0007669"/>
    <property type="project" value="UniProtKB-UniRule"/>
</dbReference>
<keyword evidence="14" id="KW-0040">ANK repeat</keyword>
<evidence type="ECO:0000256" key="9">
    <source>
        <dbReference type="ARBA" id="ARBA00022741"/>
    </source>
</evidence>
<evidence type="ECO:0000256" key="14">
    <source>
        <dbReference type="PROSITE-ProRule" id="PRU00023"/>
    </source>
</evidence>
<proteinExistence type="predicted"/>
<feature type="domain" description="MIB/HERC2" evidence="20">
    <location>
        <begin position="143"/>
        <end position="220"/>
    </location>
</feature>
<evidence type="ECO:0000313" key="22">
    <source>
        <dbReference type="Proteomes" id="UP000007110"/>
    </source>
</evidence>
<dbReference type="Pfam" id="PF00569">
    <property type="entry name" value="ZZ"/>
    <property type="match status" value="1"/>
</dbReference>
<dbReference type="PROSITE" id="PS00107">
    <property type="entry name" value="PROTEIN_KINASE_ATP"/>
    <property type="match status" value="1"/>
</dbReference>
<dbReference type="InterPro" id="IPR000433">
    <property type="entry name" value="Znf_ZZ"/>
</dbReference>
<keyword evidence="22" id="KW-1185">Reference proteome</keyword>
<feature type="domain" description="Protein kinase" evidence="18">
    <location>
        <begin position="855"/>
        <end position="1117"/>
    </location>
</feature>
<dbReference type="OrthoDB" id="6153504at2759"/>
<dbReference type="InterPro" id="IPR040847">
    <property type="entry name" value="SH3_15"/>
</dbReference>
<dbReference type="Pfam" id="PF00069">
    <property type="entry name" value="Pkinase"/>
    <property type="match status" value="1"/>
</dbReference>
<dbReference type="Gene3D" id="1.25.40.20">
    <property type="entry name" value="Ankyrin repeat-containing domain"/>
    <property type="match status" value="4"/>
</dbReference>
<dbReference type="EnsemblMetazoa" id="XM_030987264">
    <property type="protein sequence ID" value="XP_030843124"/>
    <property type="gene ID" value="LOC583350"/>
</dbReference>
<dbReference type="GO" id="GO:0016567">
    <property type="term" value="P:protein ubiquitination"/>
    <property type="evidence" value="ECO:0000318"/>
    <property type="project" value="GO_Central"/>
</dbReference>
<dbReference type="Proteomes" id="UP000007110">
    <property type="component" value="Unassembled WGS sequence"/>
</dbReference>
<dbReference type="Gene3D" id="3.30.200.20">
    <property type="entry name" value="Phosphorylase Kinase, domain 1"/>
    <property type="match status" value="1"/>
</dbReference>
<dbReference type="PROSITE" id="PS01357">
    <property type="entry name" value="ZF_ZZ_1"/>
    <property type="match status" value="1"/>
</dbReference>
<dbReference type="FunFam" id="1.25.40.20:FF:000704">
    <property type="entry name" value="Uncharacterized protein"/>
    <property type="match status" value="1"/>
</dbReference>
<dbReference type="Gene3D" id="2.30.30.40">
    <property type="entry name" value="SH3 Domains"/>
    <property type="match status" value="2"/>
</dbReference>
<dbReference type="InterPro" id="IPR017441">
    <property type="entry name" value="Protein_kinase_ATP_BS"/>
</dbReference>
<dbReference type="GO" id="GO:0004672">
    <property type="term" value="F:protein kinase activity"/>
    <property type="evidence" value="ECO:0007669"/>
    <property type="project" value="InterPro"/>
</dbReference>
<feature type="region of interest" description="Disordered" evidence="17">
    <location>
        <begin position="797"/>
        <end position="838"/>
    </location>
</feature>
<comment type="subcellular location">
    <subcellularLocation>
        <location evidence="2">Cytoplasm</location>
    </subcellularLocation>
</comment>
<feature type="domain" description="ZZ-type" evidence="19">
    <location>
        <begin position="80"/>
        <end position="132"/>
    </location>
</feature>
<dbReference type="PROSITE" id="PS00108">
    <property type="entry name" value="PROTEIN_KINASE_ST"/>
    <property type="match status" value="1"/>
</dbReference>
<feature type="repeat" description="ANK" evidence="14">
    <location>
        <begin position="536"/>
        <end position="568"/>
    </location>
</feature>
<dbReference type="PROSITE" id="PS50011">
    <property type="entry name" value="PROTEIN_KINASE_DOM"/>
    <property type="match status" value="1"/>
</dbReference>
<dbReference type="PROSITE" id="PS50088">
    <property type="entry name" value="ANK_REPEAT"/>
    <property type="match status" value="5"/>
</dbReference>
<keyword evidence="7" id="KW-0479">Metal-binding</keyword>
<dbReference type="EC" id="2.3.2.27" evidence="4"/>
<dbReference type="UniPathway" id="UPA00143"/>
<dbReference type="InParanoid" id="A0A7M7NXS5"/>
<evidence type="ECO:0000256" key="15">
    <source>
        <dbReference type="PROSITE-ProRule" id="PRU00228"/>
    </source>
</evidence>
<evidence type="ECO:0000256" key="17">
    <source>
        <dbReference type="SAM" id="MobiDB-lite"/>
    </source>
</evidence>
<evidence type="ECO:0000256" key="11">
    <source>
        <dbReference type="ARBA" id="ARBA00022786"/>
    </source>
</evidence>
<dbReference type="Pfam" id="PF13637">
    <property type="entry name" value="Ank_4"/>
    <property type="match status" value="1"/>
</dbReference>
<feature type="repeat" description="ANK" evidence="14">
    <location>
        <begin position="671"/>
        <end position="703"/>
    </location>
</feature>
<evidence type="ECO:0000256" key="13">
    <source>
        <dbReference type="ARBA" id="ARBA00022840"/>
    </source>
</evidence>
<evidence type="ECO:0000256" key="10">
    <source>
        <dbReference type="ARBA" id="ARBA00022771"/>
    </source>
</evidence>
<dbReference type="Pfam" id="PF12796">
    <property type="entry name" value="Ank_2"/>
    <property type="match status" value="2"/>
</dbReference>
<keyword evidence="12" id="KW-0862">Zinc</keyword>
<dbReference type="FunFam" id="1.25.40.20:FF:000660">
    <property type="entry name" value="Uncharacterized protein"/>
    <property type="match status" value="1"/>
</dbReference>
<keyword evidence="9 16" id="KW-0547">Nucleotide-binding</keyword>
<protein>
    <recommendedName>
        <fullName evidence="4">RING-type E3 ubiquitin transferase</fullName>
        <ecNumber evidence="4">2.3.2.27</ecNumber>
    </recommendedName>
</protein>
<dbReference type="GeneID" id="583350"/>
<name>A0A7M7NXS5_STRPU</name>
<dbReference type="FunFam" id="2.30.30.40:FF:000078">
    <property type="entry name" value="Putative e3 ubiquitin-protein ligase mib2"/>
    <property type="match status" value="1"/>
</dbReference>
<keyword evidence="6" id="KW-0808">Transferase</keyword>
<sequence length="1117" mass="122823">MAMGVGTRVVRGPDWKWSDQDDGEGHLGTVVTIGKGVSNPAHQKIVVVCWDMGKSADYRAGFDENYDLLIYDNAAAGVKHNGVTCDECKENDIAGMRWKCSSCYDYDLCNKCYMTSKHDLKHSFLRIIIPKSAGKLMSPRAACRKTEAKGSFPGAKVCRGRDWQWQQQDGGSGHNGVVIREANWANIQRSAIAVRWEAGGAYEYRVGHDGKVDIKCLKATSGYAYYKDHLPKFGEFNALEIGDRVVVKLDKDVLKPLQENHGGWVSGMEKFIGKVGRLASLTANSDVRIKYPNGQTLIFNAVAVTKLPSFNTGDKVRVMSDQAAVKELQKEHGGWNSKMSKALGEEGRVLNIDADGDVKVNVGGAFWTFNPEALSMVEQGTGAEGIFEQDIRAGVMAHLLKQLLDPLGLVDSDEIRQMMTAAATEAATKDGEVTAQSAKEFIKAVMEGDVKRVAEALKKNKGFVNVVVQDNTPLHLAAYQDHFQVVELLIKNGAKLDVKDDDGDTALANAVHQDNARIVKYLLDHGADPNTTNVKGGRSPLHIGASKNHTQCVRLILGKGGNPNVKDNVGDTPLHDAIRKTQKEITELLINARNIDLELNNKRGFNPLHHAALSDNPHATRLLIKKQRSLVDIRKDDGYAALHLAVHNGNQNIAEILITEGHCAIDLYNEQHQTPLLLAIAKGRTAIIEDLIKHGADINSSDGDGDSCLHIAVMKYRQGQDIPDTDNLRTFRKKYRDNGITKPLTALMCYLVQEGASISQTNLKKHTPLNYLKEAAIHKVLEHIARKLEREELGDSSLVHVEANDGGRERKPSTSSGGSSVDQRDNNDPSASPRSSLSDDSFCGVHIIKDPKNEVKLKEIIGKGGFGEVWKGQWRGTPVAVKLLNREGSQDSEVEQEVAIHKRALHPNIVQLMAVGHQRTPGCAMIVMQLIDGSNLGTVIFQDGNPYEFTLKVRLSRDLLSAVTFLHHCKILHLDIKPQNVIIESKTKKPYLCDLGLAHIKTRSTMSRATLVTARGTFTYMPPECGTSEDGNMSATSASDVWSLACTLLEFFSGQSVWPKTINPMALLCRFMGDDVMPANVEKLQPNIKKILKPCFHKVPSKRPSAESMMQQFSGLI</sequence>
<dbReference type="InterPro" id="IPR011009">
    <property type="entry name" value="Kinase-like_dom_sf"/>
</dbReference>
<dbReference type="PROSITE" id="PS50135">
    <property type="entry name" value="ZF_ZZ_2"/>
    <property type="match status" value="1"/>
</dbReference>
<dbReference type="InterPro" id="IPR002110">
    <property type="entry name" value="Ankyrin_rpt"/>
</dbReference>
<evidence type="ECO:0000256" key="5">
    <source>
        <dbReference type="ARBA" id="ARBA00022490"/>
    </source>
</evidence>
<feature type="repeat" description="ANK" evidence="14">
    <location>
        <begin position="469"/>
        <end position="501"/>
    </location>
</feature>
<dbReference type="PROSITE" id="PS50297">
    <property type="entry name" value="ANK_REP_REGION"/>
    <property type="match status" value="5"/>
</dbReference>
<dbReference type="Gene3D" id="3.30.60.90">
    <property type="match status" value="1"/>
</dbReference>
<feature type="compositionally biased region" description="Basic and acidic residues" evidence="17">
    <location>
        <begin position="802"/>
        <end position="812"/>
    </location>
</feature>
<dbReference type="InterPro" id="IPR037252">
    <property type="entry name" value="Mib_Herc2_sf"/>
</dbReference>
<keyword evidence="11" id="KW-0833">Ubl conjugation pathway</keyword>
<dbReference type="SMART" id="SM00220">
    <property type="entry name" value="S_TKc"/>
    <property type="match status" value="1"/>
</dbReference>
<dbReference type="SUPFAM" id="SSF48403">
    <property type="entry name" value="Ankyrin repeat"/>
    <property type="match status" value="1"/>
</dbReference>
<reference evidence="21" key="2">
    <citation type="submission" date="2021-01" db="UniProtKB">
        <authorList>
            <consortium name="EnsemblMetazoa"/>
        </authorList>
    </citation>
    <scope>IDENTIFICATION</scope>
</reference>
<dbReference type="Pfam" id="PF06701">
    <property type="entry name" value="MIB_HERC2"/>
    <property type="match status" value="2"/>
</dbReference>
<dbReference type="PROSITE" id="PS51416">
    <property type="entry name" value="MIB_HERC2"/>
    <property type="match status" value="2"/>
</dbReference>
<evidence type="ECO:0000256" key="4">
    <source>
        <dbReference type="ARBA" id="ARBA00012483"/>
    </source>
</evidence>
<dbReference type="AlphaFoldDB" id="A0A7M7NXS5"/>
<evidence type="ECO:0000259" key="18">
    <source>
        <dbReference type="PROSITE" id="PS50011"/>
    </source>
</evidence>